<organism evidence="1 2">
    <name type="scientific">Pseudonocardia alaniniphila</name>
    <dbReference type="NCBI Taxonomy" id="75291"/>
    <lineage>
        <taxon>Bacteria</taxon>
        <taxon>Bacillati</taxon>
        <taxon>Actinomycetota</taxon>
        <taxon>Actinomycetes</taxon>
        <taxon>Pseudonocardiales</taxon>
        <taxon>Pseudonocardiaceae</taxon>
        <taxon>Pseudonocardia</taxon>
    </lineage>
</organism>
<evidence type="ECO:0008006" key="3">
    <source>
        <dbReference type="Google" id="ProtNLM"/>
    </source>
</evidence>
<evidence type="ECO:0000313" key="1">
    <source>
        <dbReference type="EMBL" id="MCH6168924.1"/>
    </source>
</evidence>
<dbReference type="NCBIfam" id="NF041205">
    <property type="entry name" value="VdcD"/>
    <property type="match status" value="1"/>
</dbReference>
<dbReference type="RefSeq" id="WP_241039562.1">
    <property type="nucleotide sequence ID" value="NZ_BAAAJF010000011.1"/>
</dbReference>
<proteinExistence type="predicted"/>
<protein>
    <recommendedName>
        <fullName evidence="3">Phenolic acid decarboxylase subunit D</fullName>
    </recommendedName>
</protein>
<dbReference type="InterPro" id="IPR047707">
    <property type="entry name" value="VdcD-like"/>
</dbReference>
<evidence type="ECO:0000313" key="2">
    <source>
        <dbReference type="Proteomes" id="UP001299970"/>
    </source>
</evidence>
<sequence length="88" mass="9813">MADTMICPRCAHETVETVFSSPVAGAWDVLQCRQCLYMWRTSEPARRTRRDAYPEAFRMTAEDIETAPAMPTVAPLRSTVDQGLSCTG</sequence>
<name>A0ABS9TK58_9PSEU</name>
<accession>A0ABS9TK58</accession>
<gene>
    <name evidence="1" type="ORF">MMF94_24790</name>
</gene>
<dbReference type="Pfam" id="PF26358">
    <property type="entry name" value="EcdD_BsdD_detox"/>
    <property type="match status" value="1"/>
</dbReference>
<keyword evidence="2" id="KW-1185">Reference proteome</keyword>
<dbReference type="EMBL" id="JAKXMK010000022">
    <property type="protein sequence ID" value="MCH6168924.1"/>
    <property type="molecule type" value="Genomic_DNA"/>
</dbReference>
<reference evidence="1 2" key="1">
    <citation type="submission" date="2022-03" db="EMBL/GenBank/DDBJ databases">
        <title>Pseudonocardia alaer sp. nov., a novel actinomycete isolated from reed forest soil.</title>
        <authorList>
            <person name="Wang L."/>
        </authorList>
    </citation>
    <scope>NUCLEOTIDE SEQUENCE [LARGE SCALE GENOMIC DNA]</scope>
    <source>
        <strain evidence="1 2">Y-16303</strain>
    </source>
</reference>
<comment type="caution">
    <text evidence="1">The sequence shown here is derived from an EMBL/GenBank/DDBJ whole genome shotgun (WGS) entry which is preliminary data.</text>
</comment>
<dbReference type="Proteomes" id="UP001299970">
    <property type="component" value="Unassembled WGS sequence"/>
</dbReference>